<feature type="region of interest" description="Disordered" evidence="14">
    <location>
        <begin position="21"/>
        <end position="61"/>
    </location>
</feature>
<evidence type="ECO:0000256" key="3">
    <source>
        <dbReference type="ARBA" id="ARBA00017984"/>
    </source>
</evidence>
<feature type="domain" description="CCHC-type" evidence="15">
    <location>
        <begin position="215"/>
        <end position="230"/>
    </location>
</feature>
<dbReference type="InterPro" id="IPR036875">
    <property type="entry name" value="Znf_CCHC_sf"/>
</dbReference>
<dbReference type="InterPro" id="IPR004087">
    <property type="entry name" value="KH_dom"/>
</dbReference>
<name>A0A139AZQ8_GONPJ</name>
<dbReference type="InterPro" id="IPR001878">
    <property type="entry name" value="Znf_CCHC"/>
</dbReference>
<comment type="similarity">
    <text evidence="2 13">Belongs to the BBP/SF1 family.</text>
</comment>
<keyword evidence="10 13" id="KW-0539">Nucleus</keyword>
<comment type="function">
    <text evidence="13">Necessary for the splicing of pre-mRNA. Has a role in the recognition of the branch site (5'-UACUAAC-3'), the pyrimidine tract and the 3'-splice site at the 3'-end of introns.</text>
</comment>
<comment type="subcellular location">
    <subcellularLocation>
        <location evidence="1 13">Nucleus</location>
    </subcellularLocation>
</comment>
<keyword evidence="4 13" id="KW-0507">mRNA processing</keyword>
<dbReference type="Pfam" id="PF00098">
    <property type="entry name" value="zf-CCHC"/>
    <property type="match status" value="2"/>
</dbReference>
<dbReference type="PANTHER" id="PTHR11208">
    <property type="entry name" value="RNA-BINDING PROTEIN RELATED"/>
    <property type="match status" value="1"/>
</dbReference>
<accession>A0A139AZQ8</accession>
<dbReference type="EMBL" id="KQ965731">
    <property type="protein sequence ID" value="KXS22228.1"/>
    <property type="molecule type" value="Genomic_DNA"/>
</dbReference>
<evidence type="ECO:0000256" key="4">
    <source>
        <dbReference type="ARBA" id="ARBA00022664"/>
    </source>
</evidence>
<dbReference type="InterPro" id="IPR047086">
    <property type="entry name" value="SF1-HH_sf"/>
</dbReference>
<evidence type="ECO:0000259" key="15">
    <source>
        <dbReference type="PROSITE" id="PS50158"/>
    </source>
</evidence>
<evidence type="ECO:0000256" key="2">
    <source>
        <dbReference type="ARBA" id="ARBA00010382"/>
    </source>
</evidence>
<dbReference type="PANTHER" id="PTHR11208:SF45">
    <property type="entry name" value="SPLICING FACTOR 1"/>
    <property type="match status" value="1"/>
</dbReference>
<dbReference type="InterPro" id="IPR032570">
    <property type="entry name" value="SF1-HH"/>
</dbReference>
<dbReference type="CDD" id="cd02395">
    <property type="entry name" value="KH-I_BBP"/>
    <property type="match status" value="1"/>
</dbReference>
<evidence type="ECO:0000313" key="16">
    <source>
        <dbReference type="EMBL" id="KXS22228.1"/>
    </source>
</evidence>
<keyword evidence="17" id="KW-1185">Reference proteome</keyword>
<dbReference type="Gene3D" id="4.10.60.10">
    <property type="entry name" value="Zinc finger, CCHC-type"/>
    <property type="match status" value="1"/>
</dbReference>
<dbReference type="Proteomes" id="UP000070544">
    <property type="component" value="Unassembled WGS sequence"/>
</dbReference>
<protein>
    <recommendedName>
        <fullName evidence="3 13">Branchpoint-bridging protein</fullName>
    </recommendedName>
</protein>
<sequence>MSKEQTEMYAIHLRLEEIGRKLRTGDVVPPEKDRSPSPPPTYGPDGKRSNTRDVRYKKKLEDERHRLVDRAMKLDPNWRPPSDYKKPTKIQDKVWIPAREFPEINFIGLLIGPRGNTLKKLETETGAKVSIRGKGSVKEGRSRADGGLAPGEEEELHCLITADSEDKVVKAVKMIEKTIETAASVPEGQNELKRLQLRELAALNGTLRDDENQVCQNCGGLGHRKYDCPETRNVTINLICRICNNAGHIARDCMHKDDPQFQQQAREREKELDTEYTKFMSELSGPGGGGGGPGGAAKSSLPWANQGAAALPWKSSGPAPGSMPPPPGFGSDTPPPGMSMSGPAMAPPPGMVGYWPGGNPGFAPPPGMGAPGGYAPGWGAPPPPPPSFQVGFSVWGSWRSRV</sequence>
<dbReference type="GO" id="GO:0045292">
    <property type="term" value="P:mRNA cis splicing, via spliceosome"/>
    <property type="evidence" value="ECO:0007669"/>
    <property type="project" value="EnsemblFungi"/>
</dbReference>
<evidence type="ECO:0000256" key="12">
    <source>
        <dbReference type="PROSITE-ProRule" id="PRU00117"/>
    </source>
</evidence>
<evidence type="ECO:0000256" key="10">
    <source>
        <dbReference type="ARBA" id="ARBA00023242"/>
    </source>
</evidence>
<feature type="domain" description="CCHC-type" evidence="15">
    <location>
        <begin position="240"/>
        <end position="253"/>
    </location>
</feature>
<feature type="region of interest" description="Disordered" evidence="14">
    <location>
        <begin position="362"/>
        <end position="390"/>
    </location>
</feature>
<dbReference type="GO" id="GO:0008270">
    <property type="term" value="F:zinc ion binding"/>
    <property type="evidence" value="ECO:0007669"/>
    <property type="project" value="UniProtKB-UniRule"/>
</dbReference>
<dbReference type="GO" id="GO:0071004">
    <property type="term" value="C:U2-type prespliceosome"/>
    <property type="evidence" value="ECO:0007669"/>
    <property type="project" value="EnsemblFungi"/>
</dbReference>
<feature type="compositionally biased region" description="Basic and acidic residues" evidence="14">
    <location>
        <begin position="21"/>
        <end position="35"/>
    </location>
</feature>
<dbReference type="GO" id="GO:0003729">
    <property type="term" value="F:mRNA binding"/>
    <property type="evidence" value="ECO:0007669"/>
    <property type="project" value="TreeGrafter"/>
</dbReference>
<dbReference type="SUPFAM" id="SSF57756">
    <property type="entry name" value="Retrovirus zinc finger-like domains"/>
    <property type="match status" value="1"/>
</dbReference>
<keyword evidence="9 13" id="KW-0508">mRNA splicing</keyword>
<evidence type="ECO:0000256" key="6">
    <source>
        <dbReference type="ARBA" id="ARBA00022771"/>
    </source>
</evidence>
<evidence type="ECO:0000256" key="13">
    <source>
        <dbReference type="RuleBase" id="RU367126"/>
    </source>
</evidence>
<keyword evidence="6 11" id="KW-0863">Zinc-finger</keyword>
<dbReference type="SMART" id="SM00343">
    <property type="entry name" value="ZnF_C2HC"/>
    <property type="match status" value="2"/>
</dbReference>
<feature type="compositionally biased region" description="Gly residues" evidence="14">
    <location>
        <begin position="285"/>
        <end position="295"/>
    </location>
</feature>
<dbReference type="GO" id="GO:0048024">
    <property type="term" value="P:regulation of mRNA splicing, via spliceosome"/>
    <property type="evidence" value="ECO:0007669"/>
    <property type="project" value="TreeGrafter"/>
</dbReference>
<dbReference type="GO" id="GO:0045131">
    <property type="term" value="F:pre-mRNA branch point binding"/>
    <property type="evidence" value="ECO:0007669"/>
    <property type="project" value="UniProtKB-UniRule"/>
</dbReference>
<organism evidence="16 17">
    <name type="scientific">Gonapodya prolifera (strain JEL478)</name>
    <name type="common">Monoblepharis prolifera</name>
    <dbReference type="NCBI Taxonomy" id="1344416"/>
    <lineage>
        <taxon>Eukaryota</taxon>
        <taxon>Fungi</taxon>
        <taxon>Fungi incertae sedis</taxon>
        <taxon>Chytridiomycota</taxon>
        <taxon>Chytridiomycota incertae sedis</taxon>
        <taxon>Monoblepharidomycetes</taxon>
        <taxon>Monoblepharidales</taxon>
        <taxon>Gonapodyaceae</taxon>
        <taxon>Gonapodya</taxon>
    </lineage>
</organism>
<evidence type="ECO:0000256" key="5">
    <source>
        <dbReference type="ARBA" id="ARBA00022723"/>
    </source>
</evidence>
<keyword evidence="5 13" id="KW-0479">Metal-binding</keyword>
<dbReference type="SMART" id="SM00322">
    <property type="entry name" value="KH"/>
    <property type="match status" value="1"/>
</dbReference>
<dbReference type="SUPFAM" id="SSF54791">
    <property type="entry name" value="Eukaryotic type KH-domain (KH-domain type I)"/>
    <property type="match status" value="1"/>
</dbReference>
<evidence type="ECO:0000256" key="7">
    <source>
        <dbReference type="ARBA" id="ARBA00022833"/>
    </source>
</evidence>
<evidence type="ECO:0000256" key="9">
    <source>
        <dbReference type="ARBA" id="ARBA00023187"/>
    </source>
</evidence>
<dbReference type="Gene3D" id="6.10.140.1790">
    <property type="match status" value="1"/>
</dbReference>
<dbReference type="InterPro" id="IPR055256">
    <property type="entry name" value="KH_1_KHDC4/BBP-like"/>
</dbReference>
<dbReference type="InterPro" id="IPR036612">
    <property type="entry name" value="KH_dom_type_1_sf"/>
</dbReference>
<keyword evidence="7 13" id="KW-0862">Zinc</keyword>
<dbReference type="AlphaFoldDB" id="A0A139AZQ8"/>
<dbReference type="GO" id="GO:0005829">
    <property type="term" value="C:cytosol"/>
    <property type="evidence" value="ECO:0007669"/>
    <property type="project" value="EnsemblFungi"/>
</dbReference>
<feature type="compositionally biased region" description="Basic and acidic residues" evidence="14">
    <location>
        <begin position="45"/>
        <end position="61"/>
    </location>
</feature>
<proteinExistence type="inferred from homology"/>
<gene>
    <name evidence="16" type="ORF">M427DRAFT_167674</name>
</gene>
<evidence type="ECO:0000313" key="17">
    <source>
        <dbReference type="Proteomes" id="UP000070544"/>
    </source>
</evidence>
<evidence type="ECO:0000256" key="1">
    <source>
        <dbReference type="ARBA" id="ARBA00004123"/>
    </source>
</evidence>
<feature type="region of interest" description="Disordered" evidence="14">
    <location>
        <begin position="280"/>
        <end position="344"/>
    </location>
</feature>
<dbReference type="OMA" id="INLICRI"/>
<dbReference type="FunFam" id="3.30.1370.10:FF:000024">
    <property type="entry name" value="Branchpoint-bridging protein-like protein"/>
    <property type="match status" value="1"/>
</dbReference>
<feature type="compositionally biased region" description="Pro residues" evidence="14">
    <location>
        <begin position="321"/>
        <end position="337"/>
    </location>
</feature>
<dbReference type="PROSITE" id="PS50158">
    <property type="entry name" value="ZF_CCHC"/>
    <property type="match status" value="2"/>
</dbReference>
<dbReference type="GO" id="GO:0000243">
    <property type="term" value="C:commitment complex"/>
    <property type="evidence" value="ECO:0007669"/>
    <property type="project" value="EnsemblFungi"/>
</dbReference>
<dbReference type="Gene3D" id="3.30.1370.10">
    <property type="entry name" value="K Homology domain, type 1"/>
    <property type="match status" value="1"/>
</dbReference>
<dbReference type="PROSITE" id="PS50084">
    <property type="entry name" value="KH_TYPE_1"/>
    <property type="match status" value="1"/>
</dbReference>
<evidence type="ECO:0000256" key="11">
    <source>
        <dbReference type="PROSITE-ProRule" id="PRU00047"/>
    </source>
</evidence>
<dbReference type="Pfam" id="PF16275">
    <property type="entry name" value="SF1-HH"/>
    <property type="match status" value="1"/>
</dbReference>
<dbReference type="STRING" id="1344416.A0A139AZQ8"/>
<keyword evidence="8 12" id="KW-0694">RNA-binding</keyword>
<dbReference type="InterPro" id="IPR045071">
    <property type="entry name" value="BBP-like"/>
</dbReference>
<evidence type="ECO:0000256" key="14">
    <source>
        <dbReference type="SAM" id="MobiDB-lite"/>
    </source>
</evidence>
<evidence type="ECO:0000256" key="8">
    <source>
        <dbReference type="ARBA" id="ARBA00022884"/>
    </source>
</evidence>
<reference evidence="16 17" key="1">
    <citation type="journal article" date="2015" name="Genome Biol. Evol.">
        <title>Phylogenomic analyses indicate that early fungi evolved digesting cell walls of algal ancestors of land plants.</title>
        <authorList>
            <person name="Chang Y."/>
            <person name="Wang S."/>
            <person name="Sekimoto S."/>
            <person name="Aerts A.L."/>
            <person name="Choi C."/>
            <person name="Clum A."/>
            <person name="LaButti K.M."/>
            <person name="Lindquist E.A."/>
            <person name="Yee Ngan C."/>
            <person name="Ohm R.A."/>
            <person name="Salamov A.A."/>
            <person name="Grigoriev I.V."/>
            <person name="Spatafora J.W."/>
            <person name="Berbee M.L."/>
        </authorList>
    </citation>
    <scope>NUCLEOTIDE SEQUENCE [LARGE SCALE GENOMIC DNA]</scope>
    <source>
        <strain evidence="16 17">JEL478</strain>
    </source>
</reference>
<dbReference type="OrthoDB" id="6777263at2759"/>
<keyword evidence="13" id="KW-0747">Spliceosome</keyword>
<dbReference type="Pfam" id="PF22675">
    <property type="entry name" value="KH-I_KHDC4-BBP"/>
    <property type="match status" value="1"/>
</dbReference>